<evidence type="ECO:0000256" key="3">
    <source>
        <dbReference type="ARBA" id="ARBA00022525"/>
    </source>
</evidence>
<comment type="caution">
    <text evidence="7">The sequence shown here is derived from an EMBL/GenBank/DDBJ whole genome shotgun (WGS) entry which is preliminary data.</text>
</comment>
<comment type="subcellular location">
    <subcellularLocation>
        <location evidence="1">Secreted</location>
    </subcellularLocation>
</comment>
<dbReference type="GO" id="GO:0007218">
    <property type="term" value="P:neuropeptide signaling pathway"/>
    <property type="evidence" value="ECO:0007669"/>
    <property type="project" value="UniProtKB-KW"/>
</dbReference>
<evidence type="ECO:0000256" key="1">
    <source>
        <dbReference type="ARBA" id="ARBA00004613"/>
    </source>
</evidence>
<feature type="region of interest" description="Disordered" evidence="6">
    <location>
        <begin position="61"/>
        <end position="94"/>
    </location>
</feature>
<evidence type="ECO:0000256" key="6">
    <source>
        <dbReference type="SAM" id="MobiDB-lite"/>
    </source>
</evidence>
<evidence type="ECO:0000256" key="5">
    <source>
        <dbReference type="ARBA" id="ARBA00023320"/>
    </source>
</evidence>
<dbReference type="GO" id="GO:0005184">
    <property type="term" value="F:neuropeptide hormone activity"/>
    <property type="evidence" value="ECO:0007669"/>
    <property type="project" value="InterPro"/>
</dbReference>
<protein>
    <submittedName>
        <fullName evidence="7">Uncharacterized protein</fullName>
    </submittedName>
</protein>
<organism evidence="7 8">
    <name type="scientific">Vespula germanica</name>
    <name type="common">German yellow jacket</name>
    <name type="synonym">Paravespula germanica</name>
    <dbReference type="NCBI Taxonomy" id="30212"/>
    <lineage>
        <taxon>Eukaryota</taxon>
        <taxon>Metazoa</taxon>
        <taxon>Ecdysozoa</taxon>
        <taxon>Arthropoda</taxon>
        <taxon>Hexapoda</taxon>
        <taxon>Insecta</taxon>
        <taxon>Pterygota</taxon>
        <taxon>Neoptera</taxon>
        <taxon>Endopterygota</taxon>
        <taxon>Hymenoptera</taxon>
        <taxon>Apocrita</taxon>
        <taxon>Aculeata</taxon>
        <taxon>Vespoidea</taxon>
        <taxon>Vespidae</taxon>
        <taxon>Vespinae</taxon>
        <taxon>Vespula</taxon>
    </lineage>
</organism>
<dbReference type="PROSITE" id="PS00539">
    <property type="entry name" value="PYROKININ"/>
    <property type="match status" value="1"/>
</dbReference>
<keyword evidence="3" id="KW-0964">Secreted</keyword>
<evidence type="ECO:0000313" key="8">
    <source>
        <dbReference type="Proteomes" id="UP000617340"/>
    </source>
</evidence>
<keyword evidence="8" id="KW-1185">Reference proteome</keyword>
<accession>A0A834JFF6</accession>
<name>A0A834JFF6_VESGE</name>
<feature type="compositionally biased region" description="Basic and acidic residues" evidence="6">
    <location>
        <begin position="258"/>
        <end position="276"/>
    </location>
</feature>
<feature type="compositionally biased region" description="Acidic residues" evidence="6">
    <location>
        <begin position="61"/>
        <end position="70"/>
    </location>
</feature>
<sequence length="307" mass="34974">MSRIRSRRAIFSVCKEKKNDDDNNNKNDDDDDSTNNGTKPRTFVCFDEYQSPPHYFSEKIEEDVEGEGEGDTVTTPGDTSGRPYKTSGSLPHRHQFVPRASRGNLGKEQRPTREGEMIEFVGKFPWTSRTFSYSCLLLFLFFLTSRTTAEYDSRDVASMPNERTQDNDFRSCTGGKCIKRTTQEMSSGMWFGPRLGKRRKFEGRTDMDTDLETVGNAFDGSGWTIVALPGEKGRTTNRVKLDQEGDYDADELPPKFLLSKDSENARDEDGTEETKNGRYQAIVTKTYTELIQKEIQLSNVLLEPHKK</sequence>
<dbReference type="InterPro" id="IPR001484">
    <property type="entry name" value="Pyrokinin_CS"/>
</dbReference>
<dbReference type="AlphaFoldDB" id="A0A834JFF6"/>
<reference evidence="7" key="1">
    <citation type="journal article" date="2020" name="G3 (Bethesda)">
        <title>High-Quality Assemblies for Three Invasive Social Wasps from the &lt;i&gt;Vespula&lt;/i&gt; Genus.</title>
        <authorList>
            <person name="Harrop T.W.R."/>
            <person name="Guhlin J."/>
            <person name="McLaughlin G.M."/>
            <person name="Permina E."/>
            <person name="Stockwell P."/>
            <person name="Gilligan J."/>
            <person name="Le Lec M.F."/>
            <person name="Gruber M.A.M."/>
            <person name="Quinn O."/>
            <person name="Lovegrove M."/>
            <person name="Duncan E.J."/>
            <person name="Remnant E.J."/>
            <person name="Van Eeckhoven J."/>
            <person name="Graham B."/>
            <person name="Knapp R.A."/>
            <person name="Langford K.W."/>
            <person name="Kronenberg Z."/>
            <person name="Press M.O."/>
            <person name="Eacker S.M."/>
            <person name="Wilson-Rankin E.E."/>
            <person name="Purcell J."/>
            <person name="Lester P.J."/>
            <person name="Dearden P.K."/>
        </authorList>
    </citation>
    <scope>NUCLEOTIDE SEQUENCE</scope>
    <source>
        <strain evidence="7">Linc-1</strain>
    </source>
</reference>
<feature type="compositionally biased region" description="Basic and acidic residues" evidence="6">
    <location>
        <begin position="14"/>
        <end position="27"/>
    </location>
</feature>
<feature type="region of interest" description="Disordered" evidence="6">
    <location>
        <begin position="1"/>
        <end position="44"/>
    </location>
</feature>
<dbReference type="EMBL" id="JACSDZ010000014">
    <property type="protein sequence ID" value="KAF7387414.1"/>
    <property type="molecule type" value="Genomic_DNA"/>
</dbReference>
<dbReference type="GO" id="GO:0005576">
    <property type="term" value="C:extracellular region"/>
    <property type="evidence" value="ECO:0007669"/>
    <property type="project" value="UniProtKB-SubCell"/>
</dbReference>
<evidence type="ECO:0000256" key="4">
    <source>
        <dbReference type="ARBA" id="ARBA00022815"/>
    </source>
</evidence>
<gene>
    <name evidence="7" type="ORF">HZH68_013091</name>
</gene>
<comment type="similarity">
    <text evidence="2">Belongs to the pyrokinin family.</text>
</comment>
<feature type="region of interest" description="Disordered" evidence="6">
    <location>
        <begin position="242"/>
        <end position="277"/>
    </location>
</feature>
<dbReference type="Proteomes" id="UP000617340">
    <property type="component" value="Unassembled WGS sequence"/>
</dbReference>
<keyword evidence="5" id="KW-0527">Neuropeptide</keyword>
<evidence type="ECO:0000256" key="2">
    <source>
        <dbReference type="ARBA" id="ARBA00007714"/>
    </source>
</evidence>
<proteinExistence type="inferred from homology"/>
<evidence type="ECO:0000313" key="7">
    <source>
        <dbReference type="EMBL" id="KAF7387414.1"/>
    </source>
</evidence>
<keyword evidence="4" id="KW-0027">Amidation</keyword>